<dbReference type="EMBL" id="MGKL01000022">
    <property type="protein sequence ID" value="OGN25142.1"/>
    <property type="molecule type" value="Genomic_DNA"/>
</dbReference>
<dbReference type="InterPro" id="IPR005727">
    <property type="entry name" value="Ribosomal_uL22_bac/chlpt-type"/>
</dbReference>
<evidence type="ECO:0000256" key="7">
    <source>
        <dbReference type="HAMAP-Rule" id="MF_01331"/>
    </source>
</evidence>
<protein>
    <recommendedName>
        <fullName evidence="6 7">Large ribosomal subunit protein uL22</fullName>
    </recommendedName>
</protein>
<feature type="compositionally biased region" description="Basic and acidic residues" evidence="11">
    <location>
        <begin position="120"/>
        <end position="150"/>
    </location>
</feature>
<dbReference type="InterPro" id="IPR047867">
    <property type="entry name" value="Ribosomal_uL22_bac/org-type"/>
</dbReference>
<proteinExistence type="inferred from homology"/>
<dbReference type="Pfam" id="PF00237">
    <property type="entry name" value="Ribosomal_L22"/>
    <property type="match status" value="1"/>
</dbReference>
<dbReference type="GO" id="GO:0019843">
    <property type="term" value="F:rRNA binding"/>
    <property type="evidence" value="ECO:0007669"/>
    <property type="project" value="UniProtKB-UniRule"/>
</dbReference>
<dbReference type="Gene3D" id="3.90.470.10">
    <property type="entry name" value="Ribosomal protein L22/L17"/>
    <property type="match status" value="1"/>
</dbReference>
<dbReference type="GO" id="GO:0003735">
    <property type="term" value="F:structural constituent of ribosome"/>
    <property type="evidence" value="ECO:0007669"/>
    <property type="project" value="InterPro"/>
</dbReference>
<keyword evidence="4 7" id="KW-0689">Ribosomal protein</keyword>
<evidence type="ECO:0000256" key="4">
    <source>
        <dbReference type="ARBA" id="ARBA00022980"/>
    </source>
</evidence>
<evidence type="ECO:0000256" key="9">
    <source>
        <dbReference type="RuleBase" id="RU004006"/>
    </source>
</evidence>
<dbReference type="GO" id="GO:0006412">
    <property type="term" value="P:translation"/>
    <property type="evidence" value="ECO:0007669"/>
    <property type="project" value="UniProtKB-UniRule"/>
</dbReference>
<evidence type="ECO:0000256" key="2">
    <source>
        <dbReference type="ARBA" id="ARBA00022730"/>
    </source>
</evidence>
<evidence type="ECO:0000256" key="10">
    <source>
        <dbReference type="RuleBase" id="RU004008"/>
    </source>
</evidence>
<feature type="region of interest" description="Disordered" evidence="11">
    <location>
        <begin position="116"/>
        <end position="150"/>
    </location>
</feature>
<name>A0A1F8GIC5_9BACT</name>
<dbReference type="NCBIfam" id="TIGR01044">
    <property type="entry name" value="rplV_bact"/>
    <property type="match status" value="1"/>
</dbReference>
<dbReference type="PANTHER" id="PTHR13501:SF8">
    <property type="entry name" value="LARGE RIBOSOMAL SUBUNIT PROTEIN UL22M"/>
    <property type="match status" value="1"/>
</dbReference>
<dbReference type="InterPro" id="IPR036394">
    <property type="entry name" value="Ribosomal_uL22_sf"/>
</dbReference>
<comment type="similarity">
    <text evidence="1 7 8">Belongs to the universal ribosomal protein uL22 family.</text>
</comment>
<keyword evidence="3 7" id="KW-0694">RNA-binding</keyword>
<accession>A0A1F8GIC5</accession>
<evidence type="ECO:0000256" key="3">
    <source>
        <dbReference type="ARBA" id="ARBA00022884"/>
    </source>
</evidence>
<dbReference type="SUPFAM" id="SSF54843">
    <property type="entry name" value="Ribosomal protein L22"/>
    <property type="match status" value="1"/>
</dbReference>
<evidence type="ECO:0000256" key="5">
    <source>
        <dbReference type="ARBA" id="ARBA00023274"/>
    </source>
</evidence>
<evidence type="ECO:0000256" key="1">
    <source>
        <dbReference type="ARBA" id="ARBA00009451"/>
    </source>
</evidence>
<comment type="caution">
    <text evidence="12">The sequence shown here is derived from an EMBL/GenBank/DDBJ whole genome shotgun (WGS) entry which is preliminary data.</text>
</comment>
<dbReference type="PANTHER" id="PTHR13501">
    <property type="entry name" value="CHLOROPLAST 50S RIBOSOMAL PROTEIN L22-RELATED"/>
    <property type="match status" value="1"/>
</dbReference>
<comment type="function">
    <text evidence="7 10">This protein binds specifically to 23S rRNA; its binding is stimulated by other ribosomal proteins, e.g., L4, L17, and L20. It is important during the early stages of 50S assembly. It makes multiple contacts with different domains of the 23S rRNA in the assembled 50S subunit and ribosome.</text>
</comment>
<dbReference type="STRING" id="1802697.A2925_02800"/>
<evidence type="ECO:0000313" key="12">
    <source>
        <dbReference type="EMBL" id="OGN25142.1"/>
    </source>
</evidence>
<dbReference type="Proteomes" id="UP000178256">
    <property type="component" value="Unassembled WGS sequence"/>
</dbReference>
<dbReference type="GO" id="GO:0022625">
    <property type="term" value="C:cytosolic large ribosomal subunit"/>
    <property type="evidence" value="ECO:0007669"/>
    <property type="project" value="TreeGrafter"/>
</dbReference>
<keyword evidence="2 7" id="KW-0699">rRNA-binding</keyword>
<evidence type="ECO:0000256" key="6">
    <source>
        <dbReference type="ARBA" id="ARBA00035207"/>
    </source>
</evidence>
<evidence type="ECO:0000256" key="8">
    <source>
        <dbReference type="RuleBase" id="RU004005"/>
    </source>
</evidence>
<keyword evidence="5 7" id="KW-0687">Ribonucleoprotein</keyword>
<evidence type="ECO:0000256" key="11">
    <source>
        <dbReference type="SAM" id="MobiDB-lite"/>
    </source>
</evidence>
<dbReference type="CDD" id="cd00336">
    <property type="entry name" value="Ribosomal_L22"/>
    <property type="match status" value="1"/>
</dbReference>
<dbReference type="InterPro" id="IPR001063">
    <property type="entry name" value="Ribosomal_uL22"/>
</dbReference>
<reference evidence="12 13" key="1">
    <citation type="journal article" date="2016" name="Nat. Commun.">
        <title>Thousands of microbial genomes shed light on interconnected biogeochemical processes in an aquifer system.</title>
        <authorList>
            <person name="Anantharaman K."/>
            <person name="Brown C.T."/>
            <person name="Hug L.A."/>
            <person name="Sharon I."/>
            <person name="Castelle C.J."/>
            <person name="Probst A.J."/>
            <person name="Thomas B.C."/>
            <person name="Singh A."/>
            <person name="Wilkins M.J."/>
            <person name="Karaoz U."/>
            <person name="Brodie E.L."/>
            <person name="Williams K.H."/>
            <person name="Hubbard S.S."/>
            <person name="Banfield J.F."/>
        </authorList>
    </citation>
    <scope>NUCLEOTIDE SEQUENCE [LARGE SCALE GENOMIC DNA]</scope>
</reference>
<comment type="function">
    <text evidence="7">The globular domain of the protein is located near the polypeptide exit tunnel on the outside of the subunit, while an extended beta-hairpin is found that lines the wall of the exit tunnel in the center of the 70S ribosome.</text>
</comment>
<gene>
    <name evidence="7" type="primary">rplV</name>
    <name evidence="12" type="ORF">A2925_02800</name>
</gene>
<dbReference type="HAMAP" id="MF_01331_B">
    <property type="entry name" value="Ribosomal_uL22_B"/>
    <property type="match status" value="1"/>
</dbReference>
<dbReference type="AlphaFoldDB" id="A0A1F8GIC5"/>
<evidence type="ECO:0000313" key="13">
    <source>
        <dbReference type="Proteomes" id="UP000178256"/>
    </source>
</evidence>
<sequence>MTEVTAKLNRLRIAPRKVRAVVNLVKGKSAVDALNQLEVFIRKPADNLRKLLNSAIANAENSFGMVRDNLYVKKFFVNEGIKLKRFRAKGFGRAEPIQKKTSHVTIVLDERVPGLKRSKTKEQDAKHKEELSTEAHHAEEKKHEIKREIGSKKGVFNMGRKLFQRKSV</sequence>
<comment type="subunit">
    <text evidence="7 9">Part of the 50S ribosomal subunit.</text>
</comment>
<organism evidence="12 13">
    <name type="scientific">Candidatus Yanofskybacteria bacterium RIFCSPLOWO2_01_FULL_44_22</name>
    <dbReference type="NCBI Taxonomy" id="1802697"/>
    <lineage>
        <taxon>Bacteria</taxon>
        <taxon>Candidatus Yanofskyibacteriota</taxon>
    </lineage>
</organism>